<dbReference type="EMBL" id="VDER01000011">
    <property type="protein sequence ID" value="TPD51850.1"/>
    <property type="molecule type" value="Genomic_DNA"/>
</dbReference>
<dbReference type="Proteomes" id="UP000315366">
    <property type="component" value="Unassembled WGS sequence"/>
</dbReference>
<organism evidence="1 2">
    <name type="scientific">Mycobacterium orygis</name>
    <dbReference type="NCBI Taxonomy" id="1305738"/>
    <lineage>
        <taxon>Bacteria</taxon>
        <taxon>Bacillati</taxon>
        <taxon>Actinomycetota</taxon>
        <taxon>Actinomycetes</taxon>
        <taxon>Mycobacteriales</taxon>
        <taxon>Mycobacteriaceae</taxon>
        <taxon>Mycobacterium</taxon>
        <taxon>Mycobacterium tuberculosis complex</taxon>
    </lineage>
</organism>
<comment type="caution">
    <text evidence="1">The sequence shown here is derived from an EMBL/GenBank/DDBJ whole genome shotgun (WGS) entry which is preliminary data.</text>
</comment>
<sequence length="68" mass="7360">MPPPHRYALHRRRRRSSAPLSPASGWCPHLIATLCIVVGAGHRLSSSSRCDLFDRSSGSRACSGRSSS</sequence>
<keyword evidence="2" id="KW-1185">Reference proteome</keyword>
<evidence type="ECO:0000313" key="2">
    <source>
        <dbReference type="Proteomes" id="UP000315366"/>
    </source>
</evidence>
<reference evidence="1" key="1">
    <citation type="submission" date="2019-05" db="EMBL/GenBank/DDBJ databases">
        <title>Whole genome sequence of Mycobacterium orygis isolated from a cattle in Chennai, India.</title>
        <authorList>
            <person name="Refaya A.K."/>
            <person name="Kumar N."/>
            <person name="Veerasamy M."/>
            <person name="Raj D."/>
            <person name="Balaji S."/>
            <person name="Peacock S.J."/>
            <person name="Palaniyandi K."/>
        </authorList>
    </citation>
    <scope>NUCLEOTIDE SEQUENCE</scope>
    <source>
        <strain evidence="1">NIRTAH144</strain>
    </source>
</reference>
<proteinExistence type="predicted"/>
<name>A0ACD3TS90_9MYCO</name>
<gene>
    <name evidence="1" type="ORF">FHI80_08895</name>
</gene>
<protein>
    <submittedName>
        <fullName evidence="1">Uncharacterized protein</fullName>
    </submittedName>
</protein>
<evidence type="ECO:0000313" key="1">
    <source>
        <dbReference type="EMBL" id="TPD51850.1"/>
    </source>
</evidence>
<accession>A0ACD3TS90</accession>